<reference evidence="4" key="1">
    <citation type="submission" date="2024-10" db="EMBL/GenBank/DDBJ databases">
        <authorList>
            <person name="Ryan C."/>
        </authorList>
    </citation>
    <scope>NUCLEOTIDE SEQUENCE [LARGE SCALE GENOMIC DNA]</scope>
</reference>
<name>A0ABC9D727_9POAL</name>
<evidence type="ECO:0000259" key="3">
    <source>
        <dbReference type="Pfam" id="PF12937"/>
    </source>
</evidence>
<evidence type="ECO:0000313" key="4">
    <source>
        <dbReference type="EMBL" id="CAL5032546.1"/>
    </source>
</evidence>
<dbReference type="InterPro" id="IPR036047">
    <property type="entry name" value="F-box-like_dom_sf"/>
</dbReference>
<dbReference type="NCBIfam" id="TIGR01640">
    <property type="entry name" value="F_box_assoc_1"/>
    <property type="match status" value="1"/>
</dbReference>
<dbReference type="InterPro" id="IPR017451">
    <property type="entry name" value="F-box-assoc_interact_dom"/>
</dbReference>
<dbReference type="InterPro" id="IPR050796">
    <property type="entry name" value="SCF_F-box_component"/>
</dbReference>
<dbReference type="Proteomes" id="UP001497457">
    <property type="component" value="Chromosome 31b"/>
</dbReference>
<keyword evidence="5" id="KW-1185">Reference proteome</keyword>
<dbReference type="SUPFAM" id="SSF81383">
    <property type="entry name" value="F-box domain"/>
    <property type="match status" value="1"/>
</dbReference>
<accession>A0ABC9D727</accession>
<evidence type="ECO:0000256" key="1">
    <source>
        <dbReference type="SAM" id="MobiDB-lite"/>
    </source>
</evidence>
<sequence>MTTPERPEKRCRRAAPPPPPDIPDDLLLSDVLPRLPVKSLARFKCVCRSWRAAVERDPALVRRHLALSRAAVPPSMLVVPCKEFYCDDVPKEMSFHRLILGNNTAPGAAAELVFRNAWPDGVRQDGAVPTHCDGLVAIAASGDRVLVCNPATRELVVLPPASRDALDDCSPPPVALGYDPRRNRYVVARCFYRKCYVHEDVASGEVWLVHYDIGHETFTLGGGVSSGWELTADPPHAVARETRPVCTAEAFYWCTAAAGVVRQPSNKLLRFGLRDRAFEVLPFPPGADFVGGADHLTELAGMPCYVRPATDTAFEFWVANEDGKWEWSLRCRVDFVDYGESVGVEAMVVVAAAGDEMVVAADHRELYVYDVRRGSVRRVVDMEEELEYEGPDWSTCEYRGDLLLHHVVPYVESLVSIGRCNYTRTKTTNK</sequence>
<dbReference type="Pfam" id="PF12937">
    <property type="entry name" value="F-box-like"/>
    <property type="match status" value="1"/>
</dbReference>
<dbReference type="PANTHER" id="PTHR31672">
    <property type="entry name" value="BNACNNG10540D PROTEIN"/>
    <property type="match status" value="1"/>
</dbReference>
<organism evidence="4 5">
    <name type="scientific">Urochloa decumbens</name>
    <dbReference type="NCBI Taxonomy" id="240449"/>
    <lineage>
        <taxon>Eukaryota</taxon>
        <taxon>Viridiplantae</taxon>
        <taxon>Streptophyta</taxon>
        <taxon>Embryophyta</taxon>
        <taxon>Tracheophyta</taxon>
        <taxon>Spermatophyta</taxon>
        <taxon>Magnoliopsida</taxon>
        <taxon>Liliopsida</taxon>
        <taxon>Poales</taxon>
        <taxon>Poaceae</taxon>
        <taxon>PACMAD clade</taxon>
        <taxon>Panicoideae</taxon>
        <taxon>Panicodae</taxon>
        <taxon>Paniceae</taxon>
        <taxon>Melinidinae</taxon>
        <taxon>Urochloa</taxon>
    </lineage>
</organism>
<dbReference type="Gene3D" id="1.20.1280.50">
    <property type="match status" value="1"/>
</dbReference>
<feature type="domain" description="F-box" evidence="3">
    <location>
        <begin position="21"/>
        <end position="63"/>
    </location>
</feature>
<gene>
    <name evidence="4" type="ORF">URODEC1_LOCUS82325</name>
</gene>
<dbReference type="EMBL" id="OZ075141">
    <property type="protein sequence ID" value="CAL5032546.1"/>
    <property type="molecule type" value="Genomic_DNA"/>
</dbReference>
<feature type="region of interest" description="Disordered" evidence="1">
    <location>
        <begin position="1"/>
        <end position="23"/>
    </location>
</feature>
<dbReference type="Pfam" id="PF08268">
    <property type="entry name" value="FBA_3"/>
    <property type="match status" value="1"/>
</dbReference>
<evidence type="ECO:0000259" key="2">
    <source>
        <dbReference type="Pfam" id="PF08268"/>
    </source>
</evidence>
<dbReference type="AlphaFoldDB" id="A0ABC9D727"/>
<evidence type="ECO:0000313" key="5">
    <source>
        <dbReference type="Proteomes" id="UP001497457"/>
    </source>
</evidence>
<evidence type="ECO:0008006" key="6">
    <source>
        <dbReference type="Google" id="ProtNLM"/>
    </source>
</evidence>
<dbReference type="InterPro" id="IPR013187">
    <property type="entry name" value="F-box-assoc_dom_typ3"/>
</dbReference>
<protein>
    <recommendedName>
        <fullName evidence="6">F-box domain-containing protein</fullName>
    </recommendedName>
</protein>
<proteinExistence type="predicted"/>
<dbReference type="PANTHER" id="PTHR31672:SF13">
    <property type="entry name" value="F-BOX PROTEIN CPR30-LIKE"/>
    <property type="match status" value="1"/>
</dbReference>
<feature type="domain" description="F-box associated beta-propeller type 3" evidence="2">
    <location>
        <begin position="131"/>
        <end position="380"/>
    </location>
</feature>
<dbReference type="InterPro" id="IPR001810">
    <property type="entry name" value="F-box_dom"/>
</dbReference>